<keyword evidence="2" id="KW-1185">Reference proteome</keyword>
<protein>
    <submittedName>
        <fullName evidence="1">Uncharacterized protein</fullName>
    </submittedName>
</protein>
<dbReference type="EMBL" id="REGN01000289">
    <property type="protein sequence ID" value="RNA43002.1"/>
    <property type="molecule type" value="Genomic_DNA"/>
</dbReference>
<gene>
    <name evidence="1" type="ORF">BpHYR1_008515</name>
</gene>
<dbReference type="Proteomes" id="UP000276133">
    <property type="component" value="Unassembled WGS sequence"/>
</dbReference>
<evidence type="ECO:0000313" key="2">
    <source>
        <dbReference type="Proteomes" id="UP000276133"/>
    </source>
</evidence>
<dbReference type="AlphaFoldDB" id="A0A3M7T4R1"/>
<accession>A0A3M7T4R1</accession>
<name>A0A3M7T4R1_BRAPC</name>
<sequence length="108" mass="12827">MFLFFLMKHLRQLFQDNQRYFYEFLMTIDTLIQPYNCDLEKLFILIIDLLRFVLVVFITTGKNCIYNFKNQIVNRCLPVVEQATGIETLSPVSKICSFCMKFQNAAHI</sequence>
<comment type="caution">
    <text evidence="1">The sequence shown here is derived from an EMBL/GenBank/DDBJ whole genome shotgun (WGS) entry which is preliminary data.</text>
</comment>
<reference evidence="1 2" key="1">
    <citation type="journal article" date="2018" name="Sci. Rep.">
        <title>Genomic signatures of local adaptation to the degree of environmental predictability in rotifers.</title>
        <authorList>
            <person name="Franch-Gras L."/>
            <person name="Hahn C."/>
            <person name="Garcia-Roger E.M."/>
            <person name="Carmona M.J."/>
            <person name="Serra M."/>
            <person name="Gomez A."/>
        </authorList>
    </citation>
    <scope>NUCLEOTIDE SEQUENCE [LARGE SCALE GENOMIC DNA]</scope>
    <source>
        <strain evidence="1">HYR1</strain>
    </source>
</reference>
<proteinExistence type="predicted"/>
<evidence type="ECO:0000313" key="1">
    <source>
        <dbReference type="EMBL" id="RNA43002.1"/>
    </source>
</evidence>
<organism evidence="1 2">
    <name type="scientific">Brachionus plicatilis</name>
    <name type="common">Marine rotifer</name>
    <name type="synonym">Brachionus muelleri</name>
    <dbReference type="NCBI Taxonomy" id="10195"/>
    <lineage>
        <taxon>Eukaryota</taxon>
        <taxon>Metazoa</taxon>
        <taxon>Spiralia</taxon>
        <taxon>Gnathifera</taxon>
        <taxon>Rotifera</taxon>
        <taxon>Eurotatoria</taxon>
        <taxon>Monogononta</taxon>
        <taxon>Pseudotrocha</taxon>
        <taxon>Ploima</taxon>
        <taxon>Brachionidae</taxon>
        <taxon>Brachionus</taxon>
    </lineage>
</organism>